<keyword evidence="2" id="KW-1185">Reference proteome</keyword>
<evidence type="ECO:0000313" key="2">
    <source>
        <dbReference type="Proteomes" id="UP000604241"/>
    </source>
</evidence>
<protein>
    <submittedName>
        <fullName evidence="1">C39 family peptidase</fullName>
    </submittedName>
</protein>
<proteinExistence type="predicted"/>
<dbReference type="Pfam" id="PF12385">
    <property type="entry name" value="Peptidase_C70"/>
    <property type="match status" value="1"/>
</dbReference>
<dbReference type="Gene3D" id="3.90.70.10">
    <property type="entry name" value="Cysteine proteinases"/>
    <property type="match status" value="1"/>
</dbReference>
<dbReference type="RefSeq" id="WP_191782962.1">
    <property type="nucleotide sequence ID" value="NZ_JACSQV010000007.1"/>
</dbReference>
<dbReference type="EMBL" id="JACSQV010000007">
    <property type="protein sequence ID" value="MBD7918633.1"/>
    <property type="molecule type" value="Genomic_DNA"/>
</dbReference>
<evidence type="ECO:0000313" key="1">
    <source>
        <dbReference type="EMBL" id="MBD7918633.1"/>
    </source>
</evidence>
<comment type="caution">
    <text evidence="1">The sequence shown here is derived from an EMBL/GenBank/DDBJ whole genome shotgun (WGS) entry which is preliminary data.</text>
</comment>
<dbReference type="InterPro" id="IPR022118">
    <property type="entry name" value="Peptidase_C70_AvrRpt2"/>
</dbReference>
<dbReference type="Proteomes" id="UP000604241">
    <property type="component" value="Unassembled WGS sequence"/>
</dbReference>
<reference evidence="1 2" key="1">
    <citation type="submission" date="2020-08" db="EMBL/GenBank/DDBJ databases">
        <title>A Genomic Blueprint of the Chicken Gut Microbiome.</title>
        <authorList>
            <person name="Gilroy R."/>
            <person name="Ravi A."/>
            <person name="Getino M."/>
            <person name="Pursley I."/>
            <person name="Horton D.L."/>
            <person name="Alikhan N.-F."/>
            <person name="Baker D."/>
            <person name="Gharbi K."/>
            <person name="Hall N."/>
            <person name="Watson M."/>
            <person name="Adriaenssens E.M."/>
            <person name="Foster-Nyarko E."/>
            <person name="Jarju S."/>
            <person name="Secka A."/>
            <person name="Antonio M."/>
            <person name="Oren A."/>
            <person name="Chaudhuri R."/>
            <person name="La Ragione R.M."/>
            <person name="Hildebrand F."/>
            <person name="Pallen M.J."/>
        </authorList>
    </citation>
    <scope>NUCLEOTIDE SEQUENCE [LARGE SCALE GENOMIC DNA]</scope>
    <source>
        <strain evidence="1 2">Sa3CUA2</strain>
    </source>
</reference>
<name>A0ABR8QDX1_9CELL</name>
<organism evidence="1 2">
    <name type="scientific">Cellulomonas avistercoris</name>
    <dbReference type="NCBI Taxonomy" id="2762242"/>
    <lineage>
        <taxon>Bacteria</taxon>
        <taxon>Bacillati</taxon>
        <taxon>Actinomycetota</taxon>
        <taxon>Actinomycetes</taxon>
        <taxon>Micrococcales</taxon>
        <taxon>Cellulomonadaceae</taxon>
        <taxon>Cellulomonas</taxon>
    </lineage>
</organism>
<accession>A0ABR8QDX1</accession>
<gene>
    <name evidence="1" type="ORF">H9657_10150</name>
</gene>
<sequence length="187" mass="19960">MRQRSPSLRTVLPSLAVAVGLVLVAPGAAQGVEKILSVTPYKQEQSNWCWAAASKTIVKFQTGNVVAQCTLVKNGKGTSSCANVAGSKSDVMNALSRNGVNPGTERKLDWATVVAEMKTSRPVYSSILWKSGGGHAHVIRGYYDTGYSYGVSYVDPASGTTTSREWGSYLTNSSWTTGTGLIYLTKK</sequence>